<dbReference type="Pfam" id="PF00096">
    <property type="entry name" value="zf-C2H2"/>
    <property type="match status" value="2"/>
</dbReference>
<dbReference type="SUPFAM" id="SSF57667">
    <property type="entry name" value="beta-beta-alpha zinc fingers"/>
    <property type="match status" value="2"/>
</dbReference>
<dbReference type="SMART" id="SM00355">
    <property type="entry name" value="ZnF_C2H2"/>
    <property type="match status" value="4"/>
</dbReference>
<dbReference type="EMBL" id="AJVK01020055">
    <property type="status" value="NOT_ANNOTATED_CDS"/>
    <property type="molecule type" value="Genomic_DNA"/>
</dbReference>
<dbReference type="VEuPathDB" id="VectorBase:PPAI000134"/>
<keyword evidence="3" id="KW-0677">Repeat</keyword>
<dbReference type="FunFam" id="3.30.160.60:FF:000100">
    <property type="entry name" value="Zinc finger 45-like"/>
    <property type="match status" value="1"/>
</dbReference>
<dbReference type="PANTHER" id="PTHR24394">
    <property type="entry name" value="ZINC FINGER PROTEIN"/>
    <property type="match status" value="1"/>
</dbReference>
<name>A0A1B0EVD8_PHLPP</name>
<dbReference type="InterPro" id="IPR036236">
    <property type="entry name" value="Znf_C2H2_sf"/>
</dbReference>
<keyword evidence="8" id="KW-0539">Nucleus</keyword>
<keyword evidence="6" id="KW-0805">Transcription regulation</keyword>
<feature type="region of interest" description="Disordered" evidence="9">
    <location>
        <begin position="89"/>
        <end position="148"/>
    </location>
</feature>
<sequence length="242" mass="28303">MDFKSEMHSEIVKGEYCVEDNVFGLQNPIGIAMETLASDVDESKVKFEIIEIDDDSTNVRYHRSNENDNQCGICGKKFTRRANLEMHMDIHPKSENESQEVSEVQPKKRKNSVNAKEAQPKKKAKTSQEKIDENSDKDHSKRKKQEKNDLFKPKHFSCAHCSFTFSHKKSLAKHLIVLHMKSKKTRKDISCLICQKKYNDFQSLGTHMWKHSKEKPSTCKICGEKFLYKFLHDRHFELNHKE</sequence>
<evidence type="ECO:0000256" key="2">
    <source>
        <dbReference type="ARBA" id="ARBA00022723"/>
    </source>
</evidence>
<dbReference type="AlphaFoldDB" id="A0A1B0EVD8"/>
<evidence type="ECO:0000256" key="5">
    <source>
        <dbReference type="ARBA" id="ARBA00022833"/>
    </source>
</evidence>
<dbReference type="Gene3D" id="3.30.160.60">
    <property type="entry name" value="Classic Zinc Finger"/>
    <property type="match status" value="2"/>
</dbReference>
<dbReference type="EnsemblMetazoa" id="PPAI000134-RA">
    <property type="protein sequence ID" value="PPAI000134-PA"/>
    <property type="gene ID" value="PPAI000134"/>
</dbReference>
<evidence type="ECO:0000256" key="1">
    <source>
        <dbReference type="ARBA" id="ARBA00004123"/>
    </source>
</evidence>
<keyword evidence="12" id="KW-1185">Reference proteome</keyword>
<feature type="domain" description="C2H2-type" evidence="10">
    <location>
        <begin position="156"/>
        <end position="184"/>
    </location>
</feature>
<dbReference type="GO" id="GO:0000981">
    <property type="term" value="F:DNA-binding transcription factor activity, RNA polymerase II-specific"/>
    <property type="evidence" value="ECO:0007669"/>
    <property type="project" value="TreeGrafter"/>
</dbReference>
<protein>
    <recommendedName>
        <fullName evidence="10">C2H2-type domain-containing protein</fullName>
    </recommendedName>
</protein>
<dbReference type="InterPro" id="IPR013087">
    <property type="entry name" value="Znf_C2H2_type"/>
</dbReference>
<dbReference type="PROSITE" id="PS50157">
    <property type="entry name" value="ZINC_FINGER_C2H2_2"/>
    <property type="match status" value="3"/>
</dbReference>
<dbReference type="PANTHER" id="PTHR24394:SF48">
    <property type="entry name" value="ZINC FINGER PROTEIN 771"/>
    <property type="match status" value="1"/>
</dbReference>
<evidence type="ECO:0000256" key="3">
    <source>
        <dbReference type="ARBA" id="ARBA00022737"/>
    </source>
</evidence>
<evidence type="ECO:0000256" key="8">
    <source>
        <dbReference type="ARBA" id="ARBA00023242"/>
    </source>
</evidence>
<organism evidence="11 12">
    <name type="scientific">Phlebotomus papatasi</name>
    <name type="common">Sandfly</name>
    <dbReference type="NCBI Taxonomy" id="29031"/>
    <lineage>
        <taxon>Eukaryota</taxon>
        <taxon>Metazoa</taxon>
        <taxon>Ecdysozoa</taxon>
        <taxon>Arthropoda</taxon>
        <taxon>Hexapoda</taxon>
        <taxon>Insecta</taxon>
        <taxon>Pterygota</taxon>
        <taxon>Neoptera</taxon>
        <taxon>Endopterygota</taxon>
        <taxon>Diptera</taxon>
        <taxon>Nematocera</taxon>
        <taxon>Psychodoidea</taxon>
        <taxon>Psychodidae</taxon>
        <taxon>Phlebotomus</taxon>
        <taxon>Phlebotomus</taxon>
    </lineage>
</organism>
<evidence type="ECO:0000259" key="10">
    <source>
        <dbReference type="PROSITE" id="PS50157"/>
    </source>
</evidence>
<feature type="domain" description="C2H2-type" evidence="10">
    <location>
        <begin position="69"/>
        <end position="96"/>
    </location>
</feature>
<dbReference type="GO" id="GO:0003677">
    <property type="term" value="F:DNA binding"/>
    <property type="evidence" value="ECO:0007669"/>
    <property type="project" value="UniProtKB-KW"/>
</dbReference>
<dbReference type="VEuPathDB" id="VectorBase:PPAPM1_007322"/>
<evidence type="ECO:0000256" key="4">
    <source>
        <dbReference type="ARBA" id="ARBA00022771"/>
    </source>
</evidence>
<keyword evidence="5" id="KW-0862">Zinc</keyword>
<feature type="compositionally biased region" description="Basic and acidic residues" evidence="9">
    <location>
        <begin position="126"/>
        <end position="139"/>
    </location>
</feature>
<keyword evidence="4" id="KW-0863">Zinc-finger</keyword>
<keyword evidence="7" id="KW-0804">Transcription</keyword>
<comment type="subcellular location">
    <subcellularLocation>
        <location evidence="1">Nucleus</location>
    </subcellularLocation>
</comment>
<evidence type="ECO:0000256" key="7">
    <source>
        <dbReference type="ARBA" id="ARBA00023163"/>
    </source>
</evidence>
<feature type="domain" description="C2H2-type" evidence="10">
    <location>
        <begin position="189"/>
        <end position="216"/>
    </location>
</feature>
<dbReference type="GO" id="GO:0008270">
    <property type="term" value="F:zinc ion binding"/>
    <property type="evidence" value="ECO:0007669"/>
    <property type="project" value="UniProtKB-KW"/>
</dbReference>
<evidence type="ECO:0000313" key="12">
    <source>
        <dbReference type="Proteomes" id="UP000092462"/>
    </source>
</evidence>
<dbReference type="PROSITE" id="PS00028">
    <property type="entry name" value="ZINC_FINGER_C2H2_1"/>
    <property type="match status" value="4"/>
</dbReference>
<dbReference type="GO" id="GO:0005634">
    <property type="term" value="C:nucleus"/>
    <property type="evidence" value="ECO:0007669"/>
    <property type="project" value="UniProtKB-SubCell"/>
</dbReference>
<accession>A0A1B0EVD8</accession>
<evidence type="ECO:0000313" key="11">
    <source>
        <dbReference type="EnsemblMetazoa" id="PPAI000134-PA"/>
    </source>
</evidence>
<proteinExistence type="predicted"/>
<reference evidence="11" key="1">
    <citation type="submission" date="2022-08" db="UniProtKB">
        <authorList>
            <consortium name="EnsemblMetazoa"/>
        </authorList>
    </citation>
    <scope>IDENTIFICATION</scope>
    <source>
        <strain evidence="11">Israel</strain>
    </source>
</reference>
<keyword evidence="2" id="KW-0479">Metal-binding</keyword>
<evidence type="ECO:0000256" key="9">
    <source>
        <dbReference type="SAM" id="MobiDB-lite"/>
    </source>
</evidence>
<dbReference type="Proteomes" id="UP000092462">
    <property type="component" value="Unassembled WGS sequence"/>
</dbReference>
<evidence type="ECO:0000256" key="6">
    <source>
        <dbReference type="ARBA" id="ARBA00023015"/>
    </source>
</evidence>